<keyword evidence="2" id="KW-1185">Reference proteome</keyword>
<dbReference type="Proteomes" id="UP001159405">
    <property type="component" value="Unassembled WGS sequence"/>
</dbReference>
<protein>
    <recommendedName>
        <fullName evidence="3">Transposase</fullName>
    </recommendedName>
</protein>
<reference evidence="1 2" key="1">
    <citation type="submission" date="2022-05" db="EMBL/GenBank/DDBJ databases">
        <authorList>
            <consortium name="Genoscope - CEA"/>
            <person name="William W."/>
        </authorList>
    </citation>
    <scope>NUCLEOTIDE SEQUENCE [LARGE SCALE GENOMIC DNA]</scope>
</reference>
<dbReference type="PANTHER" id="PTHR34415">
    <property type="entry name" value="INTEGRASE CATALYTIC DOMAIN-CONTAINING PROTEIN"/>
    <property type="match status" value="1"/>
</dbReference>
<gene>
    <name evidence="1" type="ORF">PLOB_00007908</name>
</gene>
<dbReference type="EMBL" id="CALNXK010000139">
    <property type="protein sequence ID" value="CAH3166898.1"/>
    <property type="molecule type" value="Genomic_DNA"/>
</dbReference>
<accession>A0ABN8QMH3</accession>
<feature type="non-terminal residue" evidence="1">
    <location>
        <position position="157"/>
    </location>
</feature>
<organism evidence="1 2">
    <name type="scientific">Porites lobata</name>
    <dbReference type="NCBI Taxonomy" id="104759"/>
    <lineage>
        <taxon>Eukaryota</taxon>
        <taxon>Metazoa</taxon>
        <taxon>Cnidaria</taxon>
        <taxon>Anthozoa</taxon>
        <taxon>Hexacorallia</taxon>
        <taxon>Scleractinia</taxon>
        <taxon>Fungiina</taxon>
        <taxon>Poritidae</taxon>
        <taxon>Porites</taxon>
    </lineage>
</organism>
<evidence type="ECO:0000313" key="2">
    <source>
        <dbReference type="Proteomes" id="UP001159405"/>
    </source>
</evidence>
<evidence type="ECO:0000313" key="1">
    <source>
        <dbReference type="EMBL" id="CAH3166898.1"/>
    </source>
</evidence>
<evidence type="ECO:0008006" key="3">
    <source>
        <dbReference type="Google" id="ProtNLM"/>
    </source>
</evidence>
<sequence>MDIQKKRADMKRSCSDYFLRGHQWILLFARTMLYTHDYTLQGYYLTNPQQLGPIYFKTPNKCGIFGICCESIPWQIKYFIDESVATGKGANSTISYVHDLLEKHGARKTNVHIHADNCGSQNKNNCHWYWCWHVLPSGLDEEQRGYLQQENMRVLST</sequence>
<comment type="caution">
    <text evidence="1">The sequence shown here is derived from an EMBL/GenBank/DDBJ whole genome shotgun (WGS) entry which is preliminary data.</text>
</comment>
<proteinExistence type="predicted"/>
<dbReference type="PANTHER" id="PTHR34415:SF1">
    <property type="entry name" value="INTEGRASE CATALYTIC DOMAIN-CONTAINING PROTEIN"/>
    <property type="match status" value="1"/>
</dbReference>
<name>A0ABN8QMH3_9CNID</name>